<keyword evidence="11" id="KW-1185">Reference proteome</keyword>
<gene>
    <name evidence="10" type="ORF">E0Y62_19810</name>
</gene>
<evidence type="ECO:0000256" key="6">
    <source>
        <dbReference type="ARBA" id="ARBA00023139"/>
    </source>
</evidence>
<evidence type="ECO:0000256" key="7">
    <source>
        <dbReference type="ARBA" id="ARBA00023288"/>
    </source>
</evidence>
<dbReference type="InterPro" id="IPR046953">
    <property type="entry name" value="Spore_GerAC-like_C"/>
</dbReference>
<evidence type="ECO:0000256" key="4">
    <source>
        <dbReference type="ARBA" id="ARBA00022729"/>
    </source>
</evidence>
<dbReference type="GO" id="GO:0009847">
    <property type="term" value="P:spore germination"/>
    <property type="evidence" value="ECO:0007669"/>
    <property type="project" value="InterPro"/>
</dbReference>
<evidence type="ECO:0000256" key="2">
    <source>
        <dbReference type="ARBA" id="ARBA00007886"/>
    </source>
</evidence>
<dbReference type="OrthoDB" id="2380468at2"/>
<evidence type="ECO:0000259" key="9">
    <source>
        <dbReference type="Pfam" id="PF25198"/>
    </source>
</evidence>
<feature type="domain" description="Spore germination protein N-terminal" evidence="9">
    <location>
        <begin position="26"/>
        <end position="201"/>
    </location>
</feature>
<dbReference type="Pfam" id="PF25198">
    <property type="entry name" value="Spore_GerAC_N"/>
    <property type="match status" value="1"/>
</dbReference>
<accession>A0A4R1AR57</accession>
<keyword evidence="7" id="KW-0449">Lipoprotein</keyword>
<sequence length="390" mass="45389">MNRIIHIPRIIIFLLSILLTTGCSNDINEVQNLNFATAIGVDFKDNKYHIYIQMLGLSSVAKTEDVPNAPPQVYISETIGETFIDAFFKAYRTSQERIIWAHVTAIVLSESALNKGIENIYDGLTRYYEFRPTPWVFGTLEPIADILSANGFFNQSSLNTILHSPQSSYEQGSWVRPIRLNKFARELLEPVQTTYIPTLKINRKQWKKNKEAESKLEINGAFFLKNKEYKGFFELNDIKGIRWIASETERASILVPSKENPEFLSVFEEQYVKIIPIKVNGRYKYDVVFFAKGYISNRLKNNVLNVNHMQNFVKDSIISQIKDFYQLGLDKNIDFLNLEYQLYRKHNSKWKQMTKKNEPFLEEDSINDFKAYISLQHSGSFKKQKIKIND</sequence>
<proteinExistence type="inferred from homology"/>
<dbReference type="PANTHER" id="PTHR35789:SF1">
    <property type="entry name" value="SPORE GERMINATION PROTEIN B3"/>
    <property type="match status" value="1"/>
</dbReference>
<dbReference type="STRING" id="1742358.GCA_001439605_02668"/>
<protein>
    <submittedName>
        <fullName evidence="10">Ger(X)C family spore germination protein</fullName>
    </submittedName>
</protein>
<keyword evidence="6" id="KW-0564">Palmitate</keyword>
<dbReference type="NCBIfam" id="TIGR02887">
    <property type="entry name" value="spore_ger_x_C"/>
    <property type="match status" value="1"/>
</dbReference>
<evidence type="ECO:0000313" key="10">
    <source>
        <dbReference type="EMBL" id="TCJ02380.1"/>
    </source>
</evidence>
<evidence type="ECO:0000256" key="5">
    <source>
        <dbReference type="ARBA" id="ARBA00023136"/>
    </source>
</evidence>
<organism evidence="10 11">
    <name type="scientific">Cytobacillus praedii</name>
    <dbReference type="NCBI Taxonomy" id="1742358"/>
    <lineage>
        <taxon>Bacteria</taxon>
        <taxon>Bacillati</taxon>
        <taxon>Bacillota</taxon>
        <taxon>Bacilli</taxon>
        <taxon>Bacillales</taxon>
        <taxon>Bacillaceae</taxon>
        <taxon>Cytobacillus</taxon>
    </lineage>
</organism>
<keyword evidence="5" id="KW-0472">Membrane</keyword>
<feature type="domain" description="Spore germination GerAC-like C-terminal" evidence="8">
    <location>
        <begin position="220"/>
        <end position="356"/>
    </location>
</feature>
<name>A0A4R1AR57_9BACI</name>
<dbReference type="AlphaFoldDB" id="A0A4R1AR57"/>
<dbReference type="EMBL" id="SJTH01000034">
    <property type="protein sequence ID" value="TCJ02380.1"/>
    <property type="molecule type" value="Genomic_DNA"/>
</dbReference>
<keyword evidence="4" id="KW-0732">Signal</keyword>
<evidence type="ECO:0000256" key="3">
    <source>
        <dbReference type="ARBA" id="ARBA00022544"/>
    </source>
</evidence>
<dbReference type="GO" id="GO:0016020">
    <property type="term" value="C:membrane"/>
    <property type="evidence" value="ECO:0007669"/>
    <property type="project" value="UniProtKB-SubCell"/>
</dbReference>
<dbReference type="InterPro" id="IPR038501">
    <property type="entry name" value="Spore_GerAC_C_sf"/>
</dbReference>
<dbReference type="InterPro" id="IPR057336">
    <property type="entry name" value="GerAC_N"/>
</dbReference>
<comment type="similarity">
    <text evidence="2">Belongs to the GerABKC lipoprotein family.</text>
</comment>
<reference evidence="10 11" key="1">
    <citation type="submission" date="2019-03" db="EMBL/GenBank/DDBJ databases">
        <authorList>
            <person name="Jensen L."/>
            <person name="Storgaard J."/>
            <person name="Sulaj E."/>
            <person name="Schramm A."/>
            <person name="Marshall I.P.G."/>
        </authorList>
    </citation>
    <scope>NUCLEOTIDE SEQUENCE [LARGE SCALE GENOMIC DNA]</scope>
    <source>
        <strain evidence="10 11">2017H2G3</strain>
    </source>
</reference>
<dbReference type="RefSeq" id="WP_131237910.1">
    <property type="nucleotide sequence ID" value="NZ_SJTH01000034.1"/>
</dbReference>
<keyword evidence="3" id="KW-0309">Germination</keyword>
<dbReference type="Pfam" id="PF05504">
    <property type="entry name" value="Spore_GerAC"/>
    <property type="match status" value="1"/>
</dbReference>
<dbReference type="PANTHER" id="PTHR35789">
    <property type="entry name" value="SPORE GERMINATION PROTEIN B3"/>
    <property type="match status" value="1"/>
</dbReference>
<evidence type="ECO:0000313" key="11">
    <source>
        <dbReference type="Proteomes" id="UP000293846"/>
    </source>
</evidence>
<comment type="subcellular location">
    <subcellularLocation>
        <location evidence="1">Membrane</location>
        <topology evidence="1">Lipid-anchor</topology>
    </subcellularLocation>
</comment>
<dbReference type="PROSITE" id="PS51257">
    <property type="entry name" value="PROKAR_LIPOPROTEIN"/>
    <property type="match status" value="1"/>
</dbReference>
<evidence type="ECO:0000256" key="1">
    <source>
        <dbReference type="ARBA" id="ARBA00004635"/>
    </source>
</evidence>
<comment type="caution">
    <text evidence="10">The sequence shown here is derived from an EMBL/GenBank/DDBJ whole genome shotgun (WGS) entry which is preliminary data.</text>
</comment>
<evidence type="ECO:0000259" key="8">
    <source>
        <dbReference type="Pfam" id="PF05504"/>
    </source>
</evidence>
<dbReference type="InterPro" id="IPR008844">
    <property type="entry name" value="Spore_GerAC-like"/>
</dbReference>
<dbReference type="Proteomes" id="UP000293846">
    <property type="component" value="Unassembled WGS sequence"/>
</dbReference>
<dbReference type="Gene3D" id="3.30.300.210">
    <property type="entry name" value="Nutrient germinant receptor protein C, domain 3"/>
    <property type="match status" value="1"/>
</dbReference>